<evidence type="ECO:0000256" key="9">
    <source>
        <dbReference type="ARBA" id="ARBA00022989"/>
    </source>
</evidence>
<dbReference type="AlphaFoldDB" id="A0A4V1QP25"/>
<keyword evidence="10" id="KW-0408">Iron</keyword>
<comment type="cofactor">
    <cofactor evidence="1">
        <name>heme b</name>
        <dbReference type="ChEBI" id="CHEBI:60344"/>
    </cofactor>
</comment>
<keyword evidence="9 14" id="KW-1133">Transmembrane helix</keyword>
<evidence type="ECO:0000256" key="7">
    <source>
        <dbReference type="ARBA" id="ARBA00022723"/>
    </source>
</evidence>
<keyword evidence="6 14" id="KW-0812">Transmembrane</keyword>
<keyword evidence="5" id="KW-0349">Heme</keyword>
<evidence type="ECO:0000256" key="4">
    <source>
        <dbReference type="ARBA" id="ARBA00022475"/>
    </source>
</evidence>
<evidence type="ECO:0000256" key="12">
    <source>
        <dbReference type="ARBA" id="ARBA00037975"/>
    </source>
</evidence>
<keyword evidence="17" id="KW-1185">Reference proteome</keyword>
<keyword evidence="8" id="KW-0249">Electron transport</keyword>
<dbReference type="EMBL" id="SDPT01000002">
    <property type="protein sequence ID" value="RXZ31684.1"/>
    <property type="molecule type" value="Genomic_DNA"/>
</dbReference>
<feature type="region of interest" description="Disordered" evidence="13">
    <location>
        <begin position="120"/>
        <end position="164"/>
    </location>
</feature>
<evidence type="ECO:0000256" key="3">
    <source>
        <dbReference type="ARBA" id="ARBA00022448"/>
    </source>
</evidence>
<evidence type="ECO:0000256" key="6">
    <source>
        <dbReference type="ARBA" id="ARBA00022692"/>
    </source>
</evidence>
<keyword evidence="3" id="KW-0813">Transport</keyword>
<dbReference type="RefSeq" id="WP_129341918.1">
    <property type="nucleotide sequence ID" value="NZ_JACIDD010000002.1"/>
</dbReference>
<evidence type="ECO:0000256" key="10">
    <source>
        <dbReference type="ARBA" id="ARBA00023004"/>
    </source>
</evidence>
<evidence type="ECO:0000256" key="13">
    <source>
        <dbReference type="SAM" id="MobiDB-lite"/>
    </source>
</evidence>
<evidence type="ECO:0000256" key="5">
    <source>
        <dbReference type="ARBA" id="ARBA00022617"/>
    </source>
</evidence>
<sequence length="246" mass="26751">MGVDTYDRMARRRLRYANVAIALHWAIAALILYNLTSGLLRPVLPRGFFAFHVSSGITILVLTVVLVGWRLTHRPPPFLPMARWEKRLANAVHLLLYAAMLLMPFSGWAMISANPPADSAGAAWAAENPPGPPPAPTLKPDTSSRGGPAGEGKGGGQPPRKRGPTEIWGLFPLPMIGPVQELGRTPEGVPEQRAVHERIETFHAIGAWILLALLLLHVAGALKHQFVDRQRELARMGLGRPGPRVG</sequence>
<evidence type="ECO:0000256" key="8">
    <source>
        <dbReference type="ARBA" id="ARBA00022982"/>
    </source>
</evidence>
<keyword evidence="11 14" id="KW-0472">Membrane</keyword>
<reference evidence="16 17" key="1">
    <citation type="submission" date="2019-01" db="EMBL/GenBank/DDBJ databases">
        <title>Sphingomonas mucosissima sp. nov. and Sphingomonas desiccabilis sp. nov., from biological soil crusts in the Colorado Plateau, USA.</title>
        <authorList>
            <person name="Zhu D."/>
        </authorList>
    </citation>
    <scope>NUCLEOTIDE SEQUENCE [LARGE SCALE GENOMIC DNA]</scope>
    <source>
        <strain evidence="16 17">CP1D</strain>
    </source>
</reference>
<evidence type="ECO:0000259" key="15">
    <source>
        <dbReference type="Pfam" id="PF01292"/>
    </source>
</evidence>
<proteinExistence type="inferred from homology"/>
<keyword evidence="7" id="KW-0479">Metal-binding</keyword>
<name>A0A4V1QP25_9SPHN</name>
<evidence type="ECO:0000313" key="17">
    <source>
        <dbReference type="Proteomes" id="UP000292347"/>
    </source>
</evidence>
<dbReference type="PANTHER" id="PTHR30529:SF1">
    <property type="entry name" value="CYTOCHROME B561 HOMOLOG 2"/>
    <property type="match status" value="1"/>
</dbReference>
<evidence type="ECO:0000256" key="11">
    <source>
        <dbReference type="ARBA" id="ARBA00023136"/>
    </source>
</evidence>
<dbReference type="GO" id="GO:0020037">
    <property type="term" value="F:heme binding"/>
    <property type="evidence" value="ECO:0007669"/>
    <property type="project" value="TreeGrafter"/>
</dbReference>
<comment type="subcellular location">
    <subcellularLocation>
        <location evidence="2">Cell membrane</location>
        <topology evidence="2">Multi-pass membrane protein</topology>
    </subcellularLocation>
</comment>
<dbReference type="Proteomes" id="UP000292347">
    <property type="component" value="Unassembled WGS sequence"/>
</dbReference>
<feature type="transmembrane region" description="Helical" evidence="14">
    <location>
        <begin position="90"/>
        <end position="111"/>
    </location>
</feature>
<evidence type="ECO:0000256" key="1">
    <source>
        <dbReference type="ARBA" id="ARBA00001970"/>
    </source>
</evidence>
<feature type="transmembrane region" description="Helical" evidence="14">
    <location>
        <begin position="48"/>
        <end position="69"/>
    </location>
</feature>
<dbReference type="InterPro" id="IPR011577">
    <property type="entry name" value="Cyt_b561_bac/Ni-Hgenase"/>
</dbReference>
<dbReference type="GO" id="GO:0046872">
    <property type="term" value="F:metal ion binding"/>
    <property type="evidence" value="ECO:0007669"/>
    <property type="project" value="UniProtKB-KW"/>
</dbReference>
<evidence type="ECO:0000313" key="16">
    <source>
        <dbReference type="EMBL" id="RXZ31684.1"/>
    </source>
</evidence>
<gene>
    <name evidence="16" type="ORF">EO081_10695</name>
</gene>
<accession>A0A4V1QP25</accession>
<keyword evidence="4" id="KW-1003">Cell membrane</keyword>
<dbReference type="GO" id="GO:0005886">
    <property type="term" value="C:plasma membrane"/>
    <property type="evidence" value="ECO:0007669"/>
    <property type="project" value="UniProtKB-SubCell"/>
</dbReference>
<evidence type="ECO:0000256" key="14">
    <source>
        <dbReference type="SAM" id="Phobius"/>
    </source>
</evidence>
<feature type="compositionally biased region" description="Gly residues" evidence="13">
    <location>
        <begin position="147"/>
        <end position="157"/>
    </location>
</feature>
<dbReference type="InterPro" id="IPR016174">
    <property type="entry name" value="Di-haem_cyt_TM"/>
</dbReference>
<dbReference type="SUPFAM" id="SSF81342">
    <property type="entry name" value="Transmembrane di-heme cytochromes"/>
    <property type="match status" value="2"/>
</dbReference>
<feature type="domain" description="Cytochrome b561 bacterial/Ni-hydrogenase" evidence="15">
    <location>
        <begin position="15"/>
        <end position="236"/>
    </location>
</feature>
<feature type="transmembrane region" description="Helical" evidence="14">
    <location>
        <begin position="16"/>
        <end position="36"/>
    </location>
</feature>
<evidence type="ECO:0000256" key="2">
    <source>
        <dbReference type="ARBA" id="ARBA00004651"/>
    </source>
</evidence>
<dbReference type="InterPro" id="IPR052168">
    <property type="entry name" value="Cytochrome_b561_oxidase"/>
</dbReference>
<dbReference type="OrthoDB" id="1247465at2"/>
<comment type="caution">
    <text evidence="16">The sequence shown here is derived from an EMBL/GenBank/DDBJ whole genome shotgun (WGS) entry which is preliminary data.</text>
</comment>
<dbReference type="GO" id="GO:0022904">
    <property type="term" value="P:respiratory electron transport chain"/>
    <property type="evidence" value="ECO:0007669"/>
    <property type="project" value="InterPro"/>
</dbReference>
<protein>
    <recommendedName>
        <fullName evidence="15">Cytochrome b561 bacterial/Ni-hydrogenase domain-containing protein</fullName>
    </recommendedName>
</protein>
<dbReference type="GO" id="GO:0009055">
    <property type="term" value="F:electron transfer activity"/>
    <property type="evidence" value="ECO:0007669"/>
    <property type="project" value="InterPro"/>
</dbReference>
<feature type="transmembrane region" description="Helical" evidence="14">
    <location>
        <begin position="202"/>
        <end position="222"/>
    </location>
</feature>
<dbReference type="Pfam" id="PF01292">
    <property type="entry name" value="Ni_hydr_CYTB"/>
    <property type="match status" value="1"/>
</dbReference>
<dbReference type="PANTHER" id="PTHR30529">
    <property type="entry name" value="CYTOCHROME B561"/>
    <property type="match status" value="1"/>
</dbReference>
<comment type="similarity">
    <text evidence="12">Belongs to the cytochrome b561 family.</text>
</comment>
<organism evidence="16 17">
    <name type="scientific">Sphingomonas desiccabilis</name>
    <dbReference type="NCBI Taxonomy" id="429134"/>
    <lineage>
        <taxon>Bacteria</taxon>
        <taxon>Pseudomonadati</taxon>
        <taxon>Pseudomonadota</taxon>
        <taxon>Alphaproteobacteria</taxon>
        <taxon>Sphingomonadales</taxon>
        <taxon>Sphingomonadaceae</taxon>
        <taxon>Sphingomonas</taxon>
    </lineage>
</organism>